<reference evidence="1" key="1">
    <citation type="submission" date="2020-04" db="EMBL/GenBank/DDBJ databases">
        <authorList>
            <person name="Chiriac C."/>
            <person name="Salcher M."/>
            <person name="Ghai R."/>
            <person name="Kavagutti S V."/>
        </authorList>
    </citation>
    <scope>NUCLEOTIDE SEQUENCE</scope>
</reference>
<name>A0A6J5PHV0_9CAUD</name>
<accession>A0A6J5PHV0</accession>
<dbReference type="EMBL" id="LR796806">
    <property type="protein sequence ID" value="CAB4167224.1"/>
    <property type="molecule type" value="Genomic_DNA"/>
</dbReference>
<organism evidence="1">
    <name type="scientific">uncultured Caudovirales phage</name>
    <dbReference type="NCBI Taxonomy" id="2100421"/>
    <lineage>
        <taxon>Viruses</taxon>
        <taxon>Duplodnaviria</taxon>
        <taxon>Heunggongvirae</taxon>
        <taxon>Uroviricota</taxon>
        <taxon>Caudoviricetes</taxon>
        <taxon>Peduoviridae</taxon>
        <taxon>Maltschvirus</taxon>
        <taxon>Maltschvirus maltsch</taxon>
    </lineage>
</organism>
<gene>
    <name evidence="1" type="ORF">UFOVP858_20</name>
</gene>
<sequence length="250" mass="27948">MAIAKKETTELHIDRLKQGRLTLRMVGSTPLYFNSMSVKAKRDLLLGSTRKTKAERVNLKHHPEQEFRDSMYRKATGETLLCFPAPGVKGAMATAALATAGITKVDVQRLIFLPEMHIQVWGKPYLKMDVVRSADMNKTPDVRTRAYLPRWCAEVTVAFVQPTLNAHSIASILTNAGTIIGIGDFRQEKGKGSNGCFTVMGDEETSPTWDDLMNEARDVQQHAFDNPEPADHDTAELLGFYHDEVMRRSA</sequence>
<proteinExistence type="predicted"/>
<protein>
    <submittedName>
        <fullName evidence="1">Uncharacterized protein</fullName>
    </submittedName>
</protein>
<evidence type="ECO:0000313" key="1">
    <source>
        <dbReference type="EMBL" id="CAB4167224.1"/>
    </source>
</evidence>